<reference evidence="1 3" key="1">
    <citation type="submission" date="2018-04" db="EMBL/GenBank/DDBJ databases">
        <title>Subsurface microbial communities from deep shales in Ohio and West Virginia, USA.</title>
        <authorList>
            <person name="Wrighton K."/>
        </authorList>
    </citation>
    <scope>NUCLEOTIDE SEQUENCE [LARGE SCALE GENOMIC DNA]</scope>
    <source>
        <strain evidence="2 4">MSL 7</strain>
        <strain evidence="1 3">WC1</strain>
    </source>
</reference>
<protein>
    <submittedName>
        <fullName evidence="1">Uncharacterized protein</fullName>
    </submittedName>
</protein>
<dbReference type="Proteomes" id="UP000244089">
    <property type="component" value="Unassembled WGS sequence"/>
</dbReference>
<name>A0A2T5RMV5_9FIRM</name>
<sequence>MFKRVIRFFDEVSSEGQRIENNLREVKEQYRNENTSSYMQF</sequence>
<evidence type="ECO:0000313" key="3">
    <source>
        <dbReference type="Proteomes" id="UP000244089"/>
    </source>
</evidence>
<gene>
    <name evidence="2" type="ORF">C7957_13124</name>
    <name evidence="1" type="ORF">C8C76_1066</name>
</gene>
<organism evidence="1 3">
    <name type="scientific">Halanaerobium saccharolyticum</name>
    <dbReference type="NCBI Taxonomy" id="43595"/>
    <lineage>
        <taxon>Bacteria</taxon>
        <taxon>Bacillati</taxon>
        <taxon>Bacillota</taxon>
        <taxon>Clostridia</taxon>
        <taxon>Halanaerobiales</taxon>
        <taxon>Halanaerobiaceae</taxon>
        <taxon>Halanaerobium</taxon>
    </lineage>
</organism>
<dbReference type="EMBL" id="QAXS01000006">
    <property type="protein sequence ID" value="PTW00851.1"/>
    <property type="molecule type" value="Genomic_DNA"/>
</dbReference>
<dbReference type="AlphaFoldDB" id="A0A2T5RMV5"/>
<dbReference type="RefSeq" id="WP_255417006.1">
    <property type="nucleotide sequence ID" value="NZ_QAXS01000006.1"/>
</dbReference>
<evidence type="ECO:0000313" key="4">
    <source>
        <dbReference type="Proteomes" id="UP000295176"/>
    </source>
</evidence>
<comment type="caution">
    <text evidence="1">The sequence shown here is derived from an EMBL/GenBank/DDBJ whole genome shotgun (WGS) entry which is preliminary data.</text>
</comment>
<dbReference type="EMBL" id="SNXX01000031">
    <property type="protein sequence ID" value="TDP88804.1"/>
    <property type="molecule type" value="Genomic_DNA"/>
</dbReference>
<evidence type="ECO:0000313" key="2">
    <source>
        <dbReference type="EMBL" id="TDP88804.1"/>
    </source>
</evidence>
<evidence type="ECO:0000313" key="1">
    <source>
        <dbReference type="EMBL" id="PTW00851.1"/>
    </source>
</evidence>
<accession>A0A2T5RMV5</accession>
<dbReference type="Proteomes" id="UP000295176">
    <property type="component" value="Unassembled WGS sequence"/>
</dbReference>
<proteinExistence type="predicted"/>